<reference evidence="12 15" key="2">
    <citation type="submission" date="2019-10" db="EMBL/GenBank/DDBJ databases">
        <authorList>
            <consortium name="Melissa Lawson"/>
            <person name="O'neill I."/>
        </authorList>
    </citation>
    <scope>NUCLEOTIDE SEQUENCE [LARGE SCALE GENOMIC DNA]</scope>
    <source>
        <strain evidence="12">LH_24</strain>
    </source>
</reference>
<feature type="domain" description="TaqI-like C-terminal specificity" evidence="9">
    <location>
        <begin position="896"/>
        <end position="1052"/>
    </location>
</feature>
<gene>
    <name evidence="12" type="primary">paeR7IM</name>
    <name evidence="11" type="ORF">BB215W447A_1808</name>
    <name evidence="12" type="ORF">BIFLH24_00391</name>
    <name evidence="10" type="ORF">NRBB51_1584</name>
</gene>
<dbReference type="InterPro" id="IPR002052">
    <property type="entry name" value="DNA_methylase_N6_adenine_CS"/>
</dbReference>
<evidence type="ECO:0000313" key="15">
    <source>
        <dbReference type="Proteomes" id="UP000494173"/>
    </source>
</evidence>
<dbReference type="Gene3D" id="3.40.50.150">
    <property type="entry name" value="Vaccinia Virus protein VP39"/>
    <property type="match status" value="1"/>
</dbReference>
<dbReference type="EMBL" id="CP021392">
    <property type="protein sequence ID" value="AUD81668.1"/>
    <property type="molecule type" value="Genomic_DNA"/>
</dbReference>
<dbReference type="Pfam" id="PF07669">
    <property type="entry name" value="Eco57I"/>
    <property type="match status" value="1"/>
</dbReference>
<dbReference type="RefSeq" id="WP_016462509.1">
    <property type="nucleotide sequence ID" value="NZ_CABWKB010000001.1"/>
</dbReference>
<keyword evidence="6" id="KW-0238">DNA-binding</keyword>
<evidence type="ECO:0000256" key="2">
    <source>
        <dbReference type="ARBA" id="ARBA00022603"/>
    </source>
</evidence>
<evidence type="ECO:0000259" key="8">
    <source>
        <dbReference type="Pfam" id="PF07669"/>
    </source>
</evidence>
<keyword evidence="4" id="KW-0949">S-adenosyl-L-methionine</keyword>
<keyword evidence="11" id="KW-0540">Nuclease</keyword>
<sequence>MITFTGLQQALDEYGERTSTDTEDVDRKIAAMRVAMQVLAILRGIGADDIDAEIEEALLRPVPVDRHGEWFVTHPQMLRTAFVCDLADENELFQATFSALRGTATKARISACVAMSPRWEDGELFEDEPVGVSFFAPANVPSIVMVVSRAGNLRTMELRGELSNTQKRILDKLHGVLAGGEPDGSVEESDKAHAHAAMWDALNVAEVNQRFYAGIAARFNELVKALVAAGHDEGDAKMFASRLIGRILFVWFLNQKEFINLDEHYLEIGDLDSTEYYEQKLKRLFFATLNTAKNRRGEDGDKLTPFLNGGLFEEQCTDFPDESIPFPEGFFAGLYTHFGQYDFTTDESTPDYEQVAIDPEMLGRIFESLLAEQMDDTGKTARNARGAFYTPREIVTYMCREALRQYLYRTLGSGNGIHQGIDKLLDTPDGKWESDSDPRRSLWNSNTATMLPQAIAALERVRVLDPACGSGAFPMGMLQLLMRCRVRLMGKAATVDAYQQKLEILQNNVFGADIEPMAVEIARLRVWLSMIVERESIGQVEPLPNLDFKFVCADSLVPLANEDVSGTDQVRGMTIADVSLKKGILDQGAFDLADESELLEQLKKIRSRYFAATDSERKSELMHQFEEISNQLGGGVSSSRGRQIADFHPHSSTISETGHAPFFDPDFMFGTDAFDVIIGNPPYVQLQKMKNQRVAYESLGYQSYNKTGDLYELFYERGLELLSKYGVLNYITSNKWMRNRYGKELREYLSRNAEVISLIDLGAGRFSSATVDTNIVLLAKGRSDKVFQAVKYADDSLADIAAYVAERATTIPFKFVDGNTASDVGKKVPDGGPWVILTDIERDIKAKMEEVGTPLKQLDVRIYRGVLTGLNDAFIIDKAKRDELIAADPKSAEIIHPVLRGRDIKRYHYEFADQYMIATHNGYKYDDTVFPRVDVEKYPAVKEWLSSFEPKLSERADQGDTPYNLRKCAYMGDFSQPKIMWGEISDKAKFAFDKEGLFVAPNSVFMLLGSSLPELTAYLNSDLAEYAFSTMGTTTGMGTVRWQKQKVELIPVPQFNPQVCEDLKSLMKQISSLSSSTQKWKDCRQAINNCIYSSTGLVDKERNFIRQQIR</sequence>
<dbReference type="PANTHER" id="PTHR33841:SF1">
    <property type="entry name" value="DNA METHYLTRANSFERASE A"/>
    <property type="match status" value="1"/>
</dbReference>
<evidence type="ECO:0000256" key="1">
    <source>
        <dbReference type="ARBA" id="ARBA00011900"/>
    </source>
</evidence>
<dbReference type="PROSITE" id="PS00092">
    <property type="entry name" value="N6_MTASE"/>
    <property type="match status" value="1"/>
</dbReference>
<dbReference type="EMBL" id="CABWKB010000001">
    <property type="protein sequence ID" value="VWQ13657.1"/>
    <property type="molecule type" value="Genomic_DNA"/>
</dbReference>
<keyword evidence="2 12" id="KW-0489">Methyltransferase</keyword>
<evidence type="ECO:0000256" key="3">
    <source>
        <dbReference type="ARBA" id="ARBA00022679"/>
    </source>
</evidence>
<keyword evidence="3" id="KW-0808">Transferase</keyword>
<evidence type="ECO:0000256" key="6">
    <source>
        <dbReference type="ARBA" id="ARBA00023125"/>
    </source>
</evidence>
<dbReference type="GO" id="GO:0009007">
    <property type="term" value="F:site-specific DNA-methyltransferase (adenine-specific) activity"/>
    <property type="evidence" value="ECO:0007669"/>
    <property type="project" value="UniProtKB-EC"/>
</dbReference>
<evidence type="ECO:0000256" key="5">
    <source>
        <dbReference type="ARBA" id="ARBA00022747"/>
    </source>
</evidence>
<evidence type="ECO:0000313" key="11">
    <source>
        <dbReference type="EMBL" id="AUE03812.1"/>
    </source>
</evidence>
<evidence type="ECO:0000313" key="12">
    <source>
        <dbReference type="EMBL" id="VWQ13657.1"/>
    </source>
</evidence>
<evidence type="ECO:0000313" key="14">
    <source>
        <dbReference type="Proteomes" id="UP000232609"/>
    </source>
</evidence>
<dbReference type="GO" id="GO:0009307">
    <property type="term" value="P:DNA restriction-modification system"/>
    <property type="evidence" value="ECO:0007669"/>
    <property type="project" value="UniProtKB-KW"/>
</dbReference>
<dbReference type="PRINTS" id="PR00507">
    <property type="entry name" value="N12N6MTFRASE"/>
</dbReference>
<protein>
    <recommendedName>
        <fullName evidence="1">site-specific DNA-methyltransferase (adenine-specific)</fullName>
        <ecNumber evidence="1">2.1.1.72</ecNumber>
    </recommendedName>
</protein>
<name>A0A0L0LQ56_BIFBR</name>
<dbReference type="Proteomes" id="UP000494173">
    <property type="component" value="Unassembled WGS sequence"/>
</dbReference>
<evidence type="ECO:0000256" key="7">
    <source>
        <dbReference type="ARBA" id="ARBA00047942"/>
    </source>
</evidence>
<evidence type="ECO:0000256" key="4">
    <source>
        <dbReference type="ARBA" id="ARBA00022691"/>
    </source>
</evidence>
<dbReference type="GO" id="GO:0032259">
    <property type="term" value="P:methylation"/>
    <property type="evidence" value="ECO:0007669"/>
    <property type="project" value="UniProtKB-KW"/>
</dbReference>
<evidence type="ECO:0000313" key="10">
    <source>
        <dbReference type="EMBL" id="AUD81668.1"/>
    </source>
</evidence>
<keyword evidence="5" id="KW-0680">Restriction system</keyword>
<dbReference type="Proteomes" id="UP000232609">
    <property type="component" value="Chromosome"/>
</dbReference>
<dbReference type="InterPro" id="IPR025931">
    <property type="entry name" value="TaqI_C"/>
</dbReference>
<dbReference type="InterPro" id="IPR050953">
    <property type="entry name" value="N4_N6_ade-DNA_methylase"/>
</dbReference>
<dbReference type="InterPro" id="IPR029063">
    <property type="entry name" value="SAM-dependent_MTases_sf"/>
</dbReference>
<dbReference type="GO" id="GO:0003677">
    <property type="term" value="F:DNA binding"/>
    <property type="evidence" value="ECO:0007669"/>
    <property type="project" value="UniProtKB-KW"/>
</dbReference>
<keyword evidence="11" id="KW-0378">Hydrolase</keyword>
<evidence type="ECO:0000259" key="9">
    <source>
        <dbReference type="Pfam" id="PF12950"/>
    </source>
</evidence>
<dbReference type="REBASE" id="187551">
    <property type="entry name" value="Bbr215I"/>
</dbReference>
<comment type="catalytic activity">
    <reaction evidence="7">
        <text>a 2'-deoxyadenosine in DNA + S-adenosyl-L-methionine = an N(6)-methyl-2'-deoxyadenosine in DNA + S-adenosyl-L-homocysteine + H(+)</text>
        <dbReference type="Rhea" id="RHEA:15197"/>
        <dbReference type="Rhea" id="RHEA-COMP:12418"/>
        <dbReference type="Rhea" id="RHEA-COMP:12419"/>
        <dbReference type="ChEBI" id="CHEBI:15378"/>
        <dbReference type="ChEBI" id="CHEBI:57856"/>
        <dbReference type="ChEBI" id="CHEBI:59789"/>
        <dbReference type="ChEBI" id="CHEBI:90615"/>
        <dbReference type="ChEBI" id="CHEBI:90616"/>
        <dbReference type="EC" id="2.1.1.72"/>
    </reaction>
</comment>
<dbReference type="EC" id="2.1.1.72" evidence="1"/>
<accession>A0A0L0LQ56</accession>
<dbReference type="Pfam" id="PF12950">
    <property type="entry name" value="TaqI_C"/>
    <property type="match status" value="1"/>
</dbReference>
<dbReference type="EMBL" id="CP021558">
    <property type="protein sequence ID" value="AUE03812.1"/>
    <property type="molecule type" value="Genomic_DNA"/>
</dbReference>
<dbReference type="SUPFAM" id="SSF53335">
    <property type="entry name" value="S-adenosyl-L-methionine-dependent methyltransferases"/>
    <property type="match status" value="1"/>
</dbReference>
<reference evidence="13 14" key="1">
    <citation type="submission" date="2017-05" db="EMBL/GenBank/DDBJ databases">
        <title>Comparative genomics and methylome analysis of the gut commensal Bifidobacterium breve.</title>
        <authorList>
            <person name="Bottacini F."/>
            <person name="Morrissey R."/>
            <person name="Roberts R.J."/>
            <person name="James K."/>
            <person name="van Breen J."/>
            <person name="Egan M."/>
            <person name="Lambert J."/>
            <person name="van Limpt K."/>
            <person name="Stanton C."/>
            <person name="Knol J."/>
            <person name="O' Connell Motherway M."/>
            <person name="van Sinderen D."/>
        </authorList>
    </citation>
    <scope>NUCLEOTIDE SEQUENCE [LARGE SCALE GENOMIC DNA]</scope>
    <source>
        <strain evidence="11 13">215W447a</strain>
        <strain evidence="10 14">NRBB51</strain>
    </source>
</reference>
<keyword evidence="11" id="KW-0255">Endonuclease</keyword>
<dbReference type="Proteomes" id="UP000232491">
    <property type="component" value="Chromosome"/>
</dbReference>
<evidence type="ECO:0000313" key="13">
    <source>
        <dbReference type="Proteomes" id="UP000232491"/>
    </source>
</evidence>
<feature type="domain" description="Type II methyltransferase M.TaqI-like" evidence="8">
    <location>
        <begin position="507"/>
        <end position="762"/>
    </location>
</feature>
<dbReference type="REBASE" id="163580">
    <property type="entry name" value="Bbr51I"/>
</dbReference>
<proteinExistence type="predicted"/>
<dbReference type="PANTHER" id="PTHR33841">
    <property type="entry name" value="DNA METHYLTRANSFERASE YEEA-RELATED"/>
    <property type="match status" value="1"/>
</dbReference>
<dbReference type="GO" id="GO:0004519">
    <property type="term" value="F:endonuclease activity"/>
    <property type="evidence" value="ECO:0007669"/>
    <property type="project" value="UniProtKB-KW"/>
</dbReference>
<organism evidence="11 13">
    <name type="scientific">Bifidobacterium breve</name>
    <dbReference type="NCBI Taxonomy" id="1685"/>
    <lineage>
        <taxon>Bacteria</taxon>
        <taxon>Bacillati</taxon>
        <taxon>Actinomycetota</taxon>
        <taxon>Actinomycetes</taxon>
        <taxon>Bifidobacteriales</taxon>
        <taxon>Bifidobacteriaceae</taxon>
        <taxon>Bifidobacterium</taxon>
    </lineage>
</organism>
<dbReference type="AlphaFoldDB" id="A0A0L0LQ56"/>
<dbReference type="InterPro" id="IPR011639">
    <property type="entry name" value="MethylTrfase_TaqI-like_dom"/>
</dbReference>